<protein>
    <submittedName>
        <fullName evidence="1">Uncharacterized protein</fullName>
    </submittedName>
</protein>
<dbReference type="EMBL" id="JANJZL010000002">
    <property type="protein sequence ID" value="MCR2043359.1"/>
    <property type="molecule type" value="Genomic_DNA"/>
</dbReference>
<evidence type="ECO:0000313" key="1">
    <source>
        <dbReference type="EMBL" id="MCR2043359.1"/>
    </source>
</evidence>
<name>A0A9X2MGQ3_9FIRM</name>
<accession>A0A9X2MGQ3</accession>
<proteinExistence type="predicted"/>
<comment type="caution">
    <text evidence="1">The sequence shown here is derived from an EMBL/GenBank/DDBJ whole genome shotgun (WGS) entry which is preliminary data.</text>
</comment>
<dbReference type="Proteomes" id="UP001142078">
    <property type="component" value="Unassembled WGS sequence"/>
</dbReference>
<organism evidence="1 2">
    <name type="scientific">Anaerosalibacter massiliensis</name>
    <dbReference type="NCBI Taxonomy" id="1347392"/>
    <lineage>
        <taxon>Bacteria</taxon>
        <taxon>Bacillati</taxon>
        <taxon>Bacillota</taxon>
        <taxon>Tissierellia</taxon>
        <taxon>Tissierellales</taxon>
        <taxon>Sporanaerobacteraceae</taxon>
        <taxon>Anaerosalibacter</taxon>
    </lineage>
</organism>
<gene>
    <name evidence="1" type="ORF">NSA23_04420</name>
</gene>
<reference evidence="1" key="1">
    <citation type="submission" date="2022-07" db="EMBL/GenBank/DDBJ databases">
        <title>Enhanced cultured diversity of the mouse gut microbiota enables custom-made synthetic communities.</title>
        <authorList>
            <person name="Afrizal A."/>
        </authorList>
    </citation>
    <scope>NUCLEOTIDE SEQUENCE</scope>
    <source>
        <strain evidence="1">DSM 29482</strain>
    </source>
</reference>
<keyword evidence="2" id="KW-1185">Reference proteome</keyword>
<dbReference type="AlphaFoldDB" id="A0A9X2MGQ3"/>
<sequence>MIRTTNFTNVRKLNLDDVVFRSIDEKKIERKKLQYGDIIIEKSGGGPK</sequence>
<evidence type="ECO:0000313" key="2">
    <source>
        <dbReference type="Proteomes" id="UP001142078"/>
    </source>
</evidence>